<dbReference type="PANTHER" id="PTHR21404">
    <property type="entry name" value="HEN1"/>
    <property type="match status" value="1"/>
</dbReference>
<dbReference type="Gene3D" id="3.40.50.150">
    <property type="entry name" value="Vaccinia Virus protein VP39"/>
    <property type="match status" value="1"/>
</dbReference>
<dbReference type="InterPro" id="IPR029063">
    <property type="entry name" value="SAM-dependent_MTases_sf"/>
</dbReference>
<dbReference type="STRING" id="4572.M7ZUI3"/>
<evidence type="ECO:0000256" key="7">
    <source>
        <dbReference type="ARBA" id="ARBA00022723"/>
    </source>
</evidence>
<evidence type="ECO:0000259" key="13">
    <source>
        <dbReference type="Pfam" id="PF17842"/>
    </source>
</evidence>
<sequence length="997" mass="110619">MPTATATATPKAVIHQRYGAKAVYRVDEVQEAVDGVCPGLALPQSTRCVYRCQLDIPGVLSVSTPGTFVRKKDAEQAAAQIAIEKVAKFSIAGALGAPLCLGSNVILYLRYEHLASELGIQPTSNIPNTPEEAWEELISRISYFFTDENFPTSSHPLVGHLSVTLRRTGDFLGKIPISAIVACDVKVQTLCKIIDPKAEFDPLLVLSMIYNAAKQSPGVSVSNRNFWIQSQRPYSSEAVDLALQCWSGISDPIRVEAVLIPCAMEDEPKMVSLNISENEHYMGDIALKLSATDSSHVLVSRTVDKASSEMRFYFPAPDVQFVSDLSKQLVDDRGDRNMNCVINKRASYISGQTIYGDAVLANVGYTRRDTELQTDHVNLCTYYRILLRKLPDGIYKISKDSILVAELPCVYTRTSWKGPSPRDLLCSFCRLQRLSEPYFASNRVSASCNVLGSAVGSEEMGSPKATAGNQCANDGRIAKENPDMFKCSVKIYSKKRDLLLEYSTDYSWSKETDAIQNSALKVLIWFNRYFKQLNTPVEKLYLPKSTDGFTIYPNIFLQEFAMCLSVYGKTSGGDSRTCSAVGYFSMDTSYQQLKSSAFLTDIDGQDSGVFPSHGSLACISYSAHLFMKDSRKRYLLEVNDEFEFEIGAGAVRNQLESCATQLSVNQSACFVDQLSDRDLSLAAACELSLDLSKICRDSCVLEFSIKVLQVTEPLEDRMEKALFNPPLSKQRVEFAVRHINQLHATTLVNVTFILVPYLQVDFGCGSGSLLDSLLEHPTTLEKIVGVDISRKGLTRAAKSLHQKLSKKLLLQSSVPTAVLYHGSVTDFDSRLYGFDIGTCLEGLFSTNRSKLQVIEHVEEDQASLFGNIVLSSFCPAVLIVSTPNYEYNPILQRSALPNKEEKREQDAGSCKFRNHDHKFEWTRSQFQHWATGLAASHNYSVEFSGVGGSSDEPGYASQIAVFRRMARDQGESSLNEDDSHQPYEVLWEWPNASISSH</sequence>
<dbReference type="Pfam" id="PF17842">
    <property type="entry name" value="dsRBD2"/>
    <property type="match status" value="1"/>
</dbReference>
<dbReference type="AlphaFoldDB" id="M7ZUI3"/>
<evidence type="ECO:0000256" key="8">
    <source>
        <dbReference type="ARBA" id="ARBA00022842"/>
    </source>
</evidence>
<dbReference type="PANTHER" id="PTHR21404:SF3">
    <property type="entry name" value="SMALL RNA 2'-O-METHYLTRANSFERASE"/>
    <property type="match status" value="1"/>
</dbReference>
<reference evidence="15" key="1">
    <citation type="journal article" date="2013" name="Nature">
        <title>Draft genome of the wheat A-genome progenitor Triticum urartu.</title>
        <authorList>
            <person name="Ling H.Q."/>
            <person name="Zhao S."/>
            <person name="Liu D."/>
            <person name="Wang J."/>
            <person name="Sun H."/>
            <person name="Zhang C."/>
            <person name="Fan H."/>
            <person name="Li D."/>
            <person name="Dong L."/>
            <person name="Tao Y."/>
            <person name="Gao C."/>
            <person name="Wu H."/>
            <person name="Li Y."/>
            <person name="Cui Y."/>
            <person name="Guo X."/>
            <person name="Zheng S."/>
            <person name="Wang B."/>
            <person name="Yu K."/>
            <person name="Liang Q."/>
            <person name="Yang W."/>
            <person name="Lou X."/>
            <person name="Chen J."/>
            <person name="Feng M."/>
            <person name="Jian J."/>
            <person name="Zhang X."/>
            <person name="Luo G."/>
            <person name="Jiang Y."/>
            <person name="Liu J."/>
            <person name="Wang Z."/>
            <person name="Sha Y."/>
            <person name="Zhang B."/>
            <person name="Wu H."/>
            <person name="Tang D."/>
            <person name="Shen Q."/>
            <person name="Xue P."/>
            <person name="Zou S."/>
            <person name="Wang X."/>
            <person name="Liu X."/>
            <person name="Wang F."/>
            <person name="Yang Y."/>
            <person name="An X."/>
            <person name="Dong Z."/>
            <person name="Zhang K."/>
            <person name="Zhang X."/>
            <person name="Luo M.C."/>
            <person name="Dvorak J."/>
            <person name="Tong Y."/>
            <person name="Wang J."/>
            <person name="Yang H."/>
            <person name="Li Z."/>
            <person name="Wang D."/>
            <person name="Zhang A."/>
            <person name="Wang J."/>
        </authorList>
    </citation>
    <scope>NUCLEOTIDE SEQUENCE</scope>
</reference>
<name>M7ZUI3_TRIUA</name>
<evidence type="ECO:0000313" key="15">
    <source>
        <dbReference type="EMBL" id="EMS56010.1"/>
    </source>
</evidence>
<comment type="similarity">
    <text evidence="2">Belongs to the methyltransferase superfamily. HEN1 family.</text>
</comment>
<dbReference type="GO" id="GO:0046872">
    <property type="term" value="F:metal ion binding"/>
    <property type="evidence" value="ECO:0007669"/>
    <property type="project" value="UniProtKB-KW"/>
</dbReference>
<keyword evidence="5" id="KW-0808">Transferase</keyword>
<evidence type="ECO:0000256" key="4">
    <source>
        <dbReference type="ARBA" id="ARBA00022603"/>
    </source>
</evidence>
<evidence type="ECO:0000256" key="9">
    <source>
        <dbReference type="ARBA" id="ARBA00022884"/>
    </source>
</evidence>
<keyword evidence="9" id="KW-0694">RNA-binding</keyword>
<accession>M7ZUI3</accession>
<evidence type="ECO:0000256" key="2">
    <source>
        <dbReference type="ARBA" id="ARBA00009026"/>
    </source>
</evidence>
<dbReference type="InterPro" id="IPR040870">
    <property type="entry name" value="HEN1_dsRBD2"/>
</dbReference>
<keyword evidence="4" id="KW-0489">Methyltransferase</keyword>
<dbReference type="EMBL" id="KD163951">
    <property type="protein sequence ID" value="EMS56010.1"/>
    <property type="molecule type" value="Genomic_DNA"/>
</dbReference>
<dbReference type="InterPro" id="IPR026610">
    <property type="entry name" value="Hen1"/>
</dbReference>
<organism evidence="15">
    <name type="scientific">Triticum urartu</name>
    <name type="common">Red wild einkorn</name>
    <name type="synonym">Crithodium urartu</name>
    <dbReference type="NCBI Taxonomy" id="4572"/>
    <lineage>
        <taxon>Eukaryota</taxon>
        <taxon>Viridiplantae</taxon>
        <taxon>Streptophyta</taxon>
        <taxon>Embryophyta</taxon>
        <taxon>Tracheophyta</taxon>
        <taxon>Spermatophyta</taxon>
        <taxon>Magnoliopsida</taxon>
        <taxon>Liliopsida</taxon>
        <taxon>Poales</taxon>
        <taxon>Poaceae</taxon>
        <taxon>BOP clade</taxon>
        <taxon>Pooideae</taxon>
        <taxon>Triticodae</taxon>
        <taxon>Triticeae</taxon>
        <taxon>Triticinae</taxon>
        <taxon>Triticum</taxon>
    </lineage>
</organism>
<dbReference type="GO" id="GO:0005634">
    <property type="term" value="C:nucleus"/>
    <property type="evidence" value="ECO:0007669"/>
    <property type="project" value="TreeGrafter"/>
</dbReference>
<keyword evidence="10" id="KW-0943">RNA-mediated gene silencing</keyword>
<dbReference type="GO" id="GO:0001510">
    <property type="term" value="P:RNA methylation"/>
    <property type="evidence" value="ECO:0007669"/>
    <property type="project" value="InterPro"/>
</dbReference>
<dbReference type="GO" id="GO:0005737">
    <property type="term" value="C:cytoplasm"/>
    <property type="evidence" value="ECO:0007669"/>
    <property type="project" value="TreeGrafter"/>
</dbReference>
<evidence type="ECO:0000256" key="3">
    <source>
        <dbReference type="ARBA" id="ARBA00021330"/>
    </source>
</evidence>
<dbReference type="GO" id="GO:0003723">
    <property type="term" value="F:RNA binding"/>
    <property type="evidence" value="ECO:0007669"/>
    <property type="project" value="UniProtKB-KW"/>
</dbReference>
<evidence type="ECO:0000256" key="6">
    <source>
        <dbReference type="ARBA" id="ARBA00022691"/>
    </source>
</evidence>
<dbReference type="Gene3D" id="3.30.160.20">
    <property type="match status" value="1"/>
</dbReference>
<dbReference type="InterPro" id="IPR040813">
    <property type="entry name" value="Hen1_Lam_C"/>
</dbReference>
<dbReference type="GO" id="GO:0090486">
    <property type="term" value="F:small RNA 2'-O-methyltransferase activity"/>
    <property type="evidence" value="ECO:0007669"/>
    <property type="project" value="UniProtKB-EC"/>
</dbReference>
<dbReference type="SUPFAM" id="SSF53335">
    <property type="entry name" value="S-adenosyl-L-methionine-dependent methyltransferases"/>
    <property type="match status" value="1"/>
</dbReference>
<evidence type="ECO:0000256" key="11">
    <source>
        <dbReference type="ARBA" id="ARBA00035025"/>
    </source>
</evidence>
<dbReference type="GO" id="GO:0030422">
    <property type="term" value="P:siRNA processing"/>
    <property type="evidence" value="ECO:0007669"/>
    <property type="project" value="TreeGrafter"/>
</dbReference>
<comment type="catalytic activity">
    <reaction evidence="12">
        <text>small RNA 3'-end nucleotide + S-adenosyl-L-methionine = small RNA 3'-end 2'-O-methylnucleotide + S-adenosyl-L-homocysteine + H(+)</text>
        <dbReference type="Rhea" id="RHEA:37887"/>
        <dbReference type="Rhea" id="RHEA-COMP:10415"/>
        <dbReference type="Rhea" id="RHEA-COMP:10416"/>
        <dbReference type="ChEBI" id="CHEBI:15378"/>
        <dbReference type="ChEBI" id="CHEBI:57856"/>
        <dbReference type="ChEBI" id="CHEBI:59789"/>
        <dbReference type="ChEBI" id="CHEBI:74896"/>
        <dbReference type="ChEBI" id="CHEBI:74898"/>
        <dbReference type="EC" id="2.1.1.386"/>
    </reaction>
</comment>
<proteinExistence type="inferred from homology"/>
<dbReference type="FunFam" id="3.40.50.150:FF:000215">
    <property type="entry name" value="Hua enhancer1"/>
    <property type="match status" value="1"/>
</dbReference>
<dbReference type="eggNOG" id="KOG1045">
    <property type="taxonomic scope" value="Eukaryota"/>
</dbReference>
<evidence type="ECO:0000256" key="1">
    <source>
        <dbReference type="ARBA" id="ARBA00001946"/>
    </source>
</evidence>
<evidence type="ECO:0000256" key="10">
    <source>
        <dbReference type="ARBA" id="ARBA00023158"/>
    </source>
</evidence>
<keyword evidence="7" id="KW-0479">Metal-binding</keyword>
<keyword evidence="6" id="KW-0949">S-adenosyl-L-methionine</keyword>
<gene>
    <name evidence="15" type="ORF">TRIUR3_22256</name>
</gene>
<dbReference type="OMA" id="ELLWEWP"/>
<protein>
    <recommendedName>
        <fullName evidence="3">Small RNA 2'-O-methyltransferase</fullName>
        <ecNumber evidence="11">2.1.1.386</ecNumber>
    </recommendedName>
</protein>
<comment type="cofactor">
    <cofactor evidence="1">
        <name>Mg(2+)</name>
        <dbReference type="ChEBI" id="CHEBI:18420"/>
    </cofactor>
</comment>
<evidence type="ECO:0000259" key="14">
    <source>
        <dbReference type="Pfam" id="PF18441"/>
    </source>
</evidence>
<evidence type="ECO:0000256" key="5">
    <source>
        <dbReference type="ARBA" id="ARBA00022679"/>
    </source>
</evidence>
<keyword evidence="8" id="KW-0460">Magnesium</keyword>
<dbReference type="EC" id="2.1.1.386" evidence="11"/>
<feature type="domain" description="Small RNA 2'-O-methyltransferase Hen1 La-motif C-terminal" evidence="14">
    <location>
        <begin position="253"/>
        <end position="388"/>
    </location>
</feature>
<dbReference type="Pfam" id="PF21224">
    <property type="entry name" value="Hen1_LCD"/>
    <property type="match status" value="1"/>
</dbReference>
<dbReference type="Pfam" id="PF18441">
    <property type="entry name" value="Hen1_Lam_C"/>
    <property type="match status" value="1"/>
</dbReference>
<evidence type="ECO:0000256" key="12">
    <source>
        <dbReference type="ARBA" id="ARBA00048418"/>
    </source>
</evidence>
<feature type="domain" description="HEN1 double-stranded RNA binding" evidence="13">
    <location>
        <begin position="391"/>
        <end position="530"/>
    </location>
</feature>